<dbReference type="RefSeq" id="WP_141300691.1">
    <property type="nucleotide sequence ID" value="NZ_BJMN01000046.1"/>
</dbReference>
<dbReference type="PROSITE" id="PS51257">
    <property type="entry name" value="PROKAR_LIPOPROTEIN"/>
    <property type="match status" value="1"/>
</dbReference>
<feature type="region of interest" description="Disordered" evidence="1">
    <location>
        <begin position="77"/>
        <end position="116"/>
    </location>
</feature>
<sequence>MRTNRVLLAAAAAAVTLALTGCGGGGDDGAGRIPTAVEGTPSGGTGRTTGSGDGKDEVTAYVESQRAWVKCLRANGIDAPDPDGNGQVDLGDARPLKANPASRKALEKCSKDKPSVPAEIERRLAPKLTPEQIKKQFEFAACMQKNGAPDFPDPEPDGNTYGDAQWDSTTAAAKQAGRTCAPIIGDPVEQGPGKG</sequence>
<evidence type="ECO:0000256" key="1">
    <source>
        <dbReference type="SAM" id="MobiDB-lite"/>
    </source>
</evidence>
<evidence type="ECO:0000313" key="4">
    <source>
        <dbReference type="Proteomes" id="UP000315226"/>
    </source>
</evidence>
<keyword evidence="2" id="KW-0732">Signal</keyword>
<dbReference type="AlphaFoldDB" id="A0A4Y3RVF4"/>
<evidence type="ECO:0000313" key="3">
    <source>
        <dbReference type="EMBL" id="GEB60733.1"/>
    </source>
</evidence>
<reference evidence="3 4" key="1">
    <citation type="submission" date="2019-06" db="EMBL/GenBank/DDBJ databases">
        <title>Whole genome shotgun sequence of Streptomyces gardneri NBRC 12865.</title>
        <authorList>
            <person name="Hosoyama A."/>
            <person name="Uohara A."/>
            <person name="Ohji S."/>
            <person name="Ichikawa N."/>
        </authorList>
    </citation>
    <scope>NUCLEOTIDE SEQUENCE [LARGE SCALE GENOMIC DNA]</scope>
    <source>
        <strain evidence="3 4">NBRC 12865</strain>
    </source>
</reference>
<dbReference type="OrthoDB" id="7949713at2"/>
<evidence type="ECO:0000256" key="2">
    <source>
        <dbReference type="SAM" id="SignalP"/>
    </source>
</evidence>
<proteinExistence type="predicted"/>
<feature type="compositionally biased region" description="Basic and acidic residues" evidence="1">
    <location>
        <begin position="104"/>
        <end position="116"/>
    </location>
</feature>
<organism evidence="3 4">
    <name type="scientific">Streptomyces gardneri</name>
    <dbReference type="NCBI Taxonomy" id="66892"/>
    <lineage>
        <taxon>Bacteria</taxon>
        <taxon>Bacillati</taxon>
        <taxon>Actinomycetota</taxon>
        <taxon>Actinomycetes</taxon>
        <taxon>Kitasatosporales</taxon>
        <taxon>Streptomycetaceae</taxon>
        <taxon>Streptomyces</taxon>
    </lineage>
</organism>
<accession>A0A4Y3RVF4</accession>
<feature type="region of interest" description="Disordered" evidence="1">
    <location>
        <begin position="30"/>
        <end position="56"/>
    </location>
</feature>
<dbReference type="Proteomes" id="UP000315226">
    <property type="component" value="Unassembled WGS sequence"/>
</dbReference>
<evidence type="ECO:0008006" key="5">
    <source>
        <dbReference type="Google" id="ProtNLM"/>
    </source>
</evidence>
<feature type="compositionally biased region" description="Gly residues" evidence="1">
    <location>
        <begin position="41"/>
        <end position="52"/>
    </location>
</feature>
<gene>
    <name evidence="3" type="ORF">SGA01_63380</name>
</gene>
<keyword evidence="4" id="KW-1185">Reference proteome</keyword>
<feature type="chain" id="PRO_5039288449" description="Lipoprotein" evidence="2">
    <location>
        <begin position="21"/>
        <end position="195"/>
    </location>
</feature>
<feature type="signal peptide" evidence="2">
    <location>
        <begin position="1"/>
        <end position="20"/>
    </location>
</feature>
<dbReference type="EMBL" id="BJMN01000046">
    <property type="protein sequence ID" value="GEB60733.1"/>
    <property type="molecule type" value="Genomic_DNA"/>
</dbReference>
<name>A0A4Y3RVF4_9ACTN</name>
<comment type="caution">
    <text evidence="3">The sequence shown here is derived from an EMBL/GenBank/DDBJ whole genome shotgun (WGS) entry which is preliminary data.</text>
</comment>
<protein>
    <recommendedName>
        <fullName evidence="5">Lipoprotein</fullName>
    </recommendedName>
</protein>
<feature type="region of interest" description="Disordered" evidence="1">
    <location>
        <begin position="145"/>
        <end position="195"/>
    </location>
</feature>